<keyword evidence="1" id="KW-0460">Magnesium</keyword>
<dbReference type="Proteomes" id="UP000232323">
    <property type="component" value="Unassembled WGS sequence"/>
</dbReference>
<protein>
    <recommendedName>
        <fullName evidence="1">Protein phosphatase</fullName>
        <ecNumber evidence="1">3.1.3.16</ecNumber>
    </recommendedName>
</protein>
<comment type="caution">
    <text evidence="3">The sequence shown here is derived from an EMBL/GenBank/DDBJ whole genome shotgun (WGS) entry which is preliminary data.</text>
</comment>
<evidence type="ECO:0000313" key="4">
    <source>
        <dbReference type="Proteomes" id="UP000232323"/>
    </source>
</evidence>
<feature type="region of interest" description="Disordered" evidence="2">
    <location>
        <begin position="49"/>
        <end position="118"/>
    </location>
</feature>
<keyword evidence="1" id="KW-0904">Protein phosphatase</keyword>
<dbReference type="STRING" id="1157962.A0A250XD32"/>
<sequence>MRLILICSNNLMKSLPSHVFQTHVPQSLTRRLTMSSAKSTHPTIYESMGFRSHSSSLNIREKEPNSLSTHAFPNDKYMSNPRFSGLARSGRGSVHGHSSSPTSHSDTKSSSTISSENDDDMQQGWLMMQQEQQKLREGLILESGAFMIPHPDKADKGGEDGFFIAPCQRAIGVADGVGGWAQIGVDAGMYARLLMSVACYAVEVAAASSSTSNSSQLGGAASGEESYMRRFSSGGYGSDAGNGNTSSASPTLCAQDALEFAHGKTNVKGKHLLMHA</sequence>
<dbReference type="InterPro" id="IPR039123">
    <property type="entry name" value="PPTC7"/>
</dbReference>
<organism evidence="3 4">
    <name type="scientific">Chlamydomonas eustigma</name>
    <dbReference type="NCBI Taxonomy" id="1157962"/>
    <lineage>
        <taxon>Eukaryota</taxon>
        <taxon>Viridiplantae</taxon>
        <taxon>Chlorophyta</taxon>
        <taxon>core chlorophytes</taxon>
        <taxon>Chlorophyceae</taxon>
        <taxon>CS clade</taxon>
        <taxon>Chlamydomonadales</taxon>
        <taxon>Chlamydomonadaceae</taxon>
        <taxon>Chlamydomonas</taxon>
    </lineage>
</organism>
<evidence type="ECO:0000256" key="1">
    <source>
        <dbReference type="RuleBase" id="RU366020"/>
    </source>
</evidence>
<gene>
    <name evidence="3" type="ORF">CEUSTIGMA_g8420.t1</name>
</gene>
<dbReference type="GO" id="GO:0046872">
    <property type="term" value="F:metal ion binding"/>
    <property type="evidence" value="ECO:0007669"/>
    <property type="project" value="UniProtKB-UniRule"/>
</dbReference>
<reference evidence="3 4" key="1">
    <citation type="submission" date="2017-08" db="EMBL/GenBank/DDBJ databases">
        <title>Acidophilic green algal genome provides insights into adaptation to an acidic environment.</title>
        <authorList>
            <person name="Hirooka S."/>
            <person name="Hirose Y."/>
            <person name="Kanesaki Y."/>
            <person name="Higuchi S."/>
            <person name="Fujiwara T."/>
            <person name="Onuma R."/>
            <person name="Era A."/>
            <person name="Ohbayashi R."/>
            <person name="Uzuka A."/>
            <person name="Nozaki H."/>
            <person name="Yoshikawa H."/>
            <person name="Miyagishima S.Y."/>
        </authorList>
    </citation>
    <scope>NUCLEOTIDE SEQUENCE [LARGE SCALE GENOMIC DNA]</scope>
    <source>
        <strain evidence="3 4">NIES-2499</strain>
    </source>
</reference>
<dbReference type="EMBL" id="BEGY01000059">
    <property type="protein sequence ID" value="GAX80985.1"/>
    <property type="molecule type" value="Genomic_DNA"/>
</dbReference>
<dbReference type="PANTHER" id="PTHR12320">
    <property type="entry name" value="PROTEIN PHOSPHATASE 2C"/>
    <property type="match status" value="1"/>
</dbReference>
<comment type="cofactor">
    <cofactor evidence="1">
        <name>Mg(2+)</name>
        <dbReference type="ChEBI" id="CHEBI:18420"/>
    </cofactor>
</comment>
<comment type="cofactor">
    <cofactor evidence="1">
        <name>Mn(2+)</name>
        <dbReference type="ChEBI" id="CHEBI:29035"/>
    </cofactor>
</comment>
<evidence type="ECO:0000256" key="2">
    <source>
        <dbReference type="SAM" id="MobiDB-lite"/>
    </source>
</evidence>
<comment type="catalytic activity">
    <reaction evidence="1">
        <text>O-phospho-L-seryl-[protein] + H2O = L-seryl-[protein] + phosphate</text>
        <dbReference type="Rhea" id="RHEA:20629"/>
        <dbReference type="Rhea" id="RHEA-COMP:9863"/>
        <dbReference type="Rhea" id="RHEA-COMP:11604"/>
        <dbReference type="ChEBI" id="CHEBI:15377"/>
        <dbReference type="ChEBI" id="CHEBI:29999"/>
        <dbReference type="ChEBI" id="CHEBI:43474"/>
        <dbReference type="ChEBI" id="CHEBI:83421"/>
        <dbReference type="EC" id="3.1.3.16"/>
    </reaction>
</comment>
<comment type="similarity">
    <text evidence="1">Belongs to the PP2C family.</text>
</comment>
<dbReference type="GO" id="GO:0004722">
    <property type="term" value="F:protein serine/threonine phosphatase activity"/>
    <property type="evidence" value="ECO:0007669"/>
    <property type="project" value="UniProtKB-EC"/>
</dbReference>
<proteinExistence type="inferred from homology"/>
<name>A0A250XD32_9CHLO</name>
<evidence type="ECO:0000313" key="3">
    <source>
        <dbReference type="EMBL" id="GAX80985.1"/>
    </source>
</evidence>
<comment type="catalytic activity">
    <reaction evidence="1">
        <text>O-phospho-L-threonyl-[protein] + H2O = L-threonyl-[protein] + phosphate</text>
        <dbReference type="Rhea" id="RHEA:47004"/>
        <dbReference type="Rhea" id="RHEA-COMP:11060"/>
        <dbReference type="Rhea" id="RHEA-COMP:11605"/>
        <dbReference type="ChEBI" id="CHEBI:15377"/>
        <dbReference type="ChEBI" id="CHEBI:30013"/>
        <dbReference type="ChEBI" id="CHEBI:43474"/>
        <dbReference type="ChEBI" id="CHEBI:61977"/>
        <dbReference type="EC" id="3.1.3.16"/>
    </reaction>
</comment>
<feature type="compositionally biased region" description="Low complexity" evidence="2">
    <location>
        <begin position="88"/>
        <end position="115"/>
    </location>
</feature>
<dbReference type="PANTHER" id="PTHR12320:SF1">
    <property type="entry name" value="PROTEIN PHOSPHATASE PTC7 HOMOLOG"/>
    <property type="match status" value="1"/>
</dbReference>
<accession>A0A250XD32</accession>
<keyword evidence="4" id="KW-1185">Reference proteome</keyword>
<dbReference type="AlphaFoldDB" id="A0A250XD32"/>
<dbReference type="OrthoDB" id="60843at2759"/>
<keyword evidence="1" id="KW-0464">Manganese</keyword>
<dbReference type="EC" id="3.1.3.16" evidence="1"/>
<keyword evidence="1" id="KW-0479">Metal-binding</keyword>
<keyword evidence="1" id="KW-0378">Hydrolase</keyword>